<dbReference type="EMBL" id="JAEMWU010000001">
    <property type="protein sequence ID" value="MBN8205659.1"/>
    <property type="molecule type" value="Genomic_DNA"/>
</dbReference>
<dbReference type="Pfam" id="PF13794">
    <property type="entry name" value="MiaE_2"/>
    <property type="match status" value="1"/>
</dbReference>
<dbReference type="Proteomes" id="UP000664385">
    <property type="component" value="Unassembled WGS sequence"/>
</dbReference>
<organism evidence="2 3">
    <name type="scientific">Microbacterium esteraromaticum</name>
    <dbReference type="NCBI Taxonomy" id="57043"/>
    <lineage>
        <taxon>Bacteria</taxon>
        <taxon>Bacillati</taxon>
        <taxon>Actinomycetota</taxon>
        <taxon>Actinomycetes</taxon>
        <taxon>Micrococcales</taxon>
        <taxon>Microbacteriaceae</taxon>
        <taxon>Microbacterium</taxon>
    </lineage>
</organism>
<sequence>MVNWFWKRKPARRTLTLRSKGEGSGATRVDFAELAPELNRFLGQAAYLQLGYFETLTRGIRGTHELARKEALSRAAGAALDKHRGIVAIISDLGDDPTEVMLPFRENLDAFRRKTIGVHQEETLLAVYLTAGMLDDFYLALASSYGETGERVAAILREDDGGSEIVSIIQQTIESDDEWRSLLSMWGRRLVGDTLLVCRGALRPGRLEADDTRIEPVYTELMGAHARRMDAMGLAS</sequence>
<proteinExistence type="predicted"/>
<evidence type="ECO:0000313" key="3">
    <source>
        <dbReference type="Proteomes" id="UP000664385"/>
    </source>
</evidence>
<dbReference type="InterPro" id="IPR012347">
    <property type="entry name" value="Ferritin-like"/>
</dbReference>
<comment type="caution">
    <text evidence="2">The sequence shown here is derived from an EMBL/GenBank/DDBJ whole genome shotgun (WGS) entry which is preliminary data.</text>
</comment>
<dbReference type="AlphaFoldDB" id="A0A939IV36"/>
<gene>
    <name evidence="2" type="ORF">JF543_06760</name>
</gene>
<name>A0A939IV36_9MICO</name>
<feature type="domain" description="Ferritin-like" evidence="1">
    <location>
        <begin position="41"/>
        <end position="195"/>
    </location>
</feature>
<dbReference type="Gene3D" id="1.20.1260.10">
    <property type="match status" value="1"/>
</dbReference>
<dbReference type="RefSeq" id="WP_179411331.1">
    <property type="nucleotide sequence ID" value="NZ_CP063379.1"/>
</dbReference>
<protein>
    <recommendedName>
        <fullName evidence="1">Ferritin-like domain-containing protein</fullName>
    </recommendedName>
</protein>
<accession>A0A939IV36</accession>
<reference evidence="2" key="1">
    <citation type="submission" date="2020-12" db="EMBL/GenBank/DDBJ databases">
        <title>PHA producing bacteria isolated from mangrove.</title>
        <authorList>
            <person name="Zheng W."/>
            <person name="Yu S."/>
            <person name="Huang Y."/>
        </authorList>
    </citation>
    <scope>NUCLEOTIDE SEQUENCE</scope>
    <source>
        <strain evidence="2">GN8-5</strain>
    </source>
</reference>
<dbReference type="InterPro" id="IPR059125">
    <property type="entry name" value="Ferritin_actino"/>
</dbReference>
<evidence type="ECO:0000313" key="2">
    <source>
        <dbReference type="EMBL" id="MBN8205659.1"/>
    </source>
</evidence>
<evidence type="ECO:0000259" key="1">
    <source>
        <dbReference type="Pfam" id="PF13794"/>
    </source>
</evidence>